<dbReference type="EMBL" id="JANCLU010000016">
    <property type="protein sequence ID" value="MCP8939946.1"/>
    <property type="molecule type" value="Genomic_DNA"/>
</dbReference>
<dbReference type="SUPFAM" id="SSF51905">
    <property type="entry name" value="FAD/NAD(P)-binding domain"/>
    <property type="match status" value="2"/>
</dbReference>
<protein>
    <recommendedName>
        <fullName evidence="8">Trimethylamine monooxygenase</fullName>
    </recommendedName>
</protein>
<name>A0ABT1LEL7_9HYPH</name>
<dbReference type="InterPro" id="IPR000960">
    <property type="entry name" value="Flavin_mOase"/>
</dbReference>
<keyword evidence="3" id="KW-0285">Flavoprotein</keyword>
<evidence type="ECO:0000256" key="5">
    <source>
        <dbReference type="ARBA" id="ARBA00022857"/>
    </source>
</evidence>
<evidence type="ECO:0000313" key="10">
    <source>
        <dbReference type="Proteomes" id="UP001205890"/>
    </source>
</evidence>
<reference evidence="9 10" key="1">
    <citation type="submission" date="2022-07" db="EMBL/GenBank/DDBJ databases">
        <authorList>
            <person name="Li W.-J."/>
            <person name="Deng Q.-Q."/>
        </authorList>
    </citation>
    <scope>NUCLEOTIDE SEQUENCE [LARGE SCALE GENOMIC DNA]</scope>
    <source>
        <strain evidence="9 10">SYSU M60028</strain>
    </source>
</reference>
<evidence type="ECO:0000256" key="6">
    <source>
        <dbReference type="ARBA" id="ARBA00023002"/>
    </source>
</evidence>
<dbReference type="Proteomes" id="UP001205890">
    <property type="component" value="Unassembled WGS sequence"/>
</dbReference>
<accession>A0ABT1LEL7</accession>
<comment type="caution">
    <text evidence="9">The sequence shown here is derived from an EMBL/GenBank/DDBJ whole genome shotgun (WGS) entry which is preliminary data.</text>
</comment>
<keyword evidence="5" id="KW-0521">NADP</keyword>
<keyword evidence="10" id="KW-1185">Reference proteome</keyword>
<dbReference type="PRINTS" id="PR00370">
    <property type="entry name" value="FMOXYGENASE"/>
</dbReference>
<evidence type="ECO:0000313" key="9">
    <source>
        <dbReference type="EMBL" id="MCP8939946.1"/>
    </source>
</evidence>
<organism evidence="9 10">
    <name type="scientific">Alsobacter ponti</name>
    <dbReference type="NCBI Taxonomy" id="2962936"/>
    <lineage>
        <taxon>Bacteria</taxon>
        <taxon>Pseudomonadati</taxon>
        <taxon>Pseudomonadota</taxon>
        <taxon>Alphaproteobacteria</taxon>
        <taxon>Hyphomicrobiales</taxon>
        <taxon>Alsobacteraceae</taxon>
        <taxon>Alsobacter</taxon>
    </lineage>
</organism>
<keyword evidence="4" id="KW-0274">FAD</keyword>
<evidence type="ECO:0000256" key="1">
    <source>
        <dbReference type="ARBA" id="ARBA00001974"/>
    </source>
</evidence>
<dbReference type="InterPro" id="IPR020946">
    <property type="entry name" value="Flavin_mOase-like"/>
</dbReference>
<comment type="cofactor">
    <cofactor evidence="1">
        <name>FAD</name>
        <dbReference type="ChEBI" id="CHEBI:57692"/>
    </cofactor>
</comment>
<comment type="similarity">
    <text evidence="2">Belongs to the FAD-binding monooxygenase family.</text>
</comment>
<dbReference type="InterPro" id="IPR036188">
    <property type="entry name" value="FAD/NAD-bd_sf"/>
</dbReference>
<evidence type="ECO:0000256" key="4">
    <source>
        <dbReference type="ARBA" id="ARBA00022827"/>
    </source>
</evidence>
<dbReference type="RefSeq" id="WP_254744129.1">
    <property type="nucleotide sequence ID" value="NZ_JANCLU010000016.1"/>
</dbReference>
<proteinExistence type="inferred from homology"/>
<dbReference type="Pfam" id="PF00743">
    <property type="entry name" value="FMO-like"/>
    <property type="match status" value="1"/>
</dbReference>
<keyword evidence="7" id="KW-0503">Monooxygenase</keyword>
<evidence type="ECO:0000256" key="7">
    <source>
        <dbReference type="ARBA" id="ARBA00023033"/>
    </source>
</evidence>
<evidence type="ECO:0000256" key="2">
    <source>
        <dbReference type="ARBA" id="ARBA00010139"/>
    </source>
</evidence>
<dbReference type="Gene3D" id="3.50.50.60">
    <property type="entry name" value="FAD/NAD(P)-binding domain"/>
    <property type="match status" value="2"/>
</dbReference>
<evidence type="ECO:0000256" key="3">
    <source>
        <dbReference type="ARBA" id="ARBA00022630"/>
    </source>
</evidence>
<keyword evidence="6" id="KW-0560">Oxidoreductase</keyword>
<dbReference type="PANTHER" id="PTHR43098">
    <property type="entry name" value="L-ORNITHINE N(5)-MONOOXYGENASE-RELATED"/>
    <property type="match status" value="1"/>
</dbReference>
<dbReference type="PANTHER" id="PTHR43098:SF3">
    <property type="entry name" value="L-ORNITHINE N(5)-MONOOXYGENASE-RELATED"/>
    <property type="match status" value="1"/>
</dbReference>
<gene>
    <name evidence="9" type="ORF">NK718_15580</name>
</gene>
<dbReference type="InterPro" id="IPR050775">
    <property type="entry name" value="FAD-binding_Monooxygenases"/>
</dbReference>
<evidence type="ECO:0000256" key="8">
    <source>
        <dbReference type="ARBA" id="ARBA00035159"/>
    </source>
</evidence>
<sequence length="546" mass="60048">MTVEHGQAPTDVAVTIVGAGFSGLYLLHRMRGLGLSTRVFEAGSDVGGTWYWNRYPGARCDVESLEYAYSFLPELETEWRWSERFASQGEILAYLNHVADRLDLRSGITFDTKVTSARWDEDSKTWTVTTNTGEVVRSRHLVMATGPLSAPTRPRFPGIDSFKGESYHTGQWPTEPVSFAGKRVAVIGTGSSGVQVIPEIAKTAEHLYVFQRTAHFSIPARNGPTDEDRRAHWHANFPELRRIAREQSRTGWIPDPPKGSALAATPEEREAEYRRRWRAGGPSFLYAYSDIGTNQEANDTAADFIRARIREIVKDPKTAEILIPRGYPVGAKRITIGTDFYETFNRPNVTLVDAKATPITAITETGVTTSAQHVDVDMIVYATGFDALTGALTRIDIRGAGGVSLKDKWAEGPANYLGVTTAGFPNFAMITGPGSPSVLSNVVTSIEQHVDWVTDLIAWMERNGVVRIEPTETAEHVWLEHSRALADATLLQKADSWYVGANIPGKPRVLLAYVGGVDAYRRKCQAVAAAGYEGFAIERRDLAGTG</sequence>